<name>A0A2P5W0A1_GOSBA</name>
<organism evidence="1 2">
    <name type="scientific">Gossypium barbadense</name>
    <name type="common">Sea Island cotton</name>
    <name type="synonym">Hibiscus barbadensis</name>
    <dbReference type="NCBI Taxonomy" id="3634"/>
    <lineage>
        <taxon>Eukaryota</taxon>
        <taxon>Viridiplantae</taxon>
        <taxon>Streptophyta</taxon>
        <taxon>Embryophyta</taxon>
        <taxon>Tracheophyta</taxon>
        <taxon>Spermatophyta</taxon>
        <taxon>Magnoliopsida</taxon>
        <taxon>eudicotyledons</taxon>
        <taxon>Gunneridae</taxon>
        <taxon>Pentapetalae</taxon>
        <taxon>rosids</taxon>
        <taxon>malvids</taxon>
        <taxon>Malvales</taxon>
        <taxon>Malvaceae</taxon>
        <taxon>Malvoideae</taxon>
        <taxon>Gossypium</taxon>
    </lineage>
</organism>
<proteinExistence type="predicted"/>
<gene>
    <name evidence="1" type="ORF">GOBAR_AA36211</name>
</gene>
<dbReference type="EMBL" id="KZ669830">
    <property type="protein sequence ID" value="PPR84498.1"/>
    <property type="molecule type" value="Genomic_DNA"/>
</dbReference>
<sequence>MSGFADGENGGDSAAVVVEEMVGCERRGRESVIVGRGDGWFWEWEKVMNIGEGLESVQNCFMERERWVDGDGIGWLVRMAARGRGS</sequence>
<accession>A0A2P5W0A1</accession>
<reference evidence="1 2" key="1">
    <citation type="submission" date="2015-01" db="EMBL/GenBank/DDBJ databases">
        <title>Genome of allotetraploid Gossypium barbadense reveals genomic plasticity and fiber elongation in cotton evolution.</title>
        <authorList>
            <person name="Chen X."/>
            <person name="Liu X."/>
            <person name="Zhao B."/>
            <person name="Zheng H."/>
            <person name="Hu Y."/>
            <person name="Lu G."/>
            <person name="Yang C."/>
            <person name="Chen J."/>
            <person name="Shan C."/>
            <person name="Zhang L."/>
            <person name="Zhou Y."/>
            <person name="Wang L."/>
            <person name="Guo W."/>
            <person name="Bai Y."/>
            <person name="Ruan J."/>
            <person name="Shangguan X."/>
            <person name="Mao Y."/>
            <person name="Jiang J."/>
            <person name="Zhu Y."/>
            <person name="Lei J."/>
            <person name="Kang H."/>
            <person name="Chen S."/>
            <person name="He X."/>
            <person name="Wang R."/>
            <person name="Wang Y."/>
            <person name="Chen J."/>
            <person name="Wang L."/>
            <person name="Yu S."/>
            <person name="Wang B."/>
            <person name="Wei J."/>
            <person name="Song S."/>
            <person name="Lu X."/>
            <person name="Gao Z."/>
            <person name="Gu W."/>
            <person name="Deng X."/>
            <person name="Ma D."/>
            <person name="Wang S."/>
            <person name="Liang W."/>
            <person name="Fang L."/>
            <person name="Cai C."/>
            <person name="Zhu X."/>
            <person name="Zhou B."/>
            <person name="Zhang Y."/>
            <person name="Chen Z."/>
            <person name="Xu S."/>
            <person name="Zhu R."/>
            <person name="Wang S."/>
            <person name="Zhang T."/>
            <person name="Zhao G."/>
        </authorList>
    </citation>
    <scope>NUCLEOTIDE SEQUENCE [LARGE SCALE GENOMIC DNA]</scope>
    <source>
        <strain evidence="2">cv. Xinhai21</strain>
        <tissue evidence="1">Leaf</tissue>
    </source>
</reference>
<protein>
    <submittedName>
        <fullName evidence="1">Uncharacterized protein</fullName>
    </submittedName>
</protein>
<dbReference type="AlphaFoldDB" id="A0A2P5W0A1"/>
<evidence type="ECO:0000313" key="2">
    <source>
        <dbReference type="Proteomes" id="UP000239757"/>
    </source>
</evidence>
<evidence type="ECO:0000313" key="1">
    <source>
        <dbReference type="EMBL" id="PPR84498.1"/>
    </source>
</evidence>
<dbReference type="Proteomes" id="UP000239757">
    <property type="component" value="Unassembled WGS sequence"/>
</dbReference>